<dbReference type="OrthoDB" id="248923at2759"/>
<dbReference type="CDD" id="cd05122">
    <property type="entry name" value="PKc_STE"/>
    <property type="match status" value="1"/>
</dbReference>
<comment type="caution">
    <text evidence="5">The sequence shown here is derived from an EMBL/GenBank/DDBJ whole genome shotgun (WGS) entry which is preliminary data.</text>
</comment>
<dbReference type="SUPFAM" id="SSF51126">
    <property type="entry name" value="Pectin lyase-like"/>
    <property type="match status" value="1"/>
</dbReference>
<keyword evidence="1" id="KW-0547">Nucleotide-binding</keyword>
<dbReference type="Gene3D" id="1.10.510.10">
    <property type="entry name" value="Transferase(Phosphotransferase) domain 1"/>
    <property type="match status" value="1"/>
</dbReference>
<protein>
    <recommendedName>
        <fullName evidence="4">Protein kinase domain-containing protein</fullName>
    </recommendedName>
</protein>
<dbReference type="SUPFAM" id="SSF56112">
    <property type="entry name" value="Protein kinase-like (PK-like)"/>
    <property type="match status" value="1"/>
</dbReference>
<name>A0A1J4KZA3_9EUKA</name>
<feature type="compositionally biased region" description="Polar residues" evidence="3">
    <location>
        <begin position="386"/>
        <end position="396"/>
    </location>
</feature>
<feature type="domain" description="Protein kinase" evidence="4">
    <location>
        <begin position="12"/>
        <end position="269"/>
    </location>
</feature>
<feature type="compositionally biased region" description="Acidic residues" evidence="3">
    <location>
        <begin position="292"/>
        <end position="304"/>
    </location>
</feature>
<evidence type="ECO:0000256" key="3">
    <source>
        <dbReference type="SAM" id="MobiDB-lite"/>
    </source>
</evidence>
<evidence type="ECO:0000259" key="4">
    <source>
        <dbReference type="PROSITE" id="PS50011"/>
    </source>
</evidence>
<feature type="region of interest" description="Disordered" evidence="3">
    <location>
        <begin position="379"/>
        <end position="405"/>
    </location>
</feature>
<reference evidence="5" key="1">
    <citation type="submission" date="2016-10" db="EMBL/GenBank/DDBJ databases">
        <authorList>
            <person name="Benchimol M."/>
            <person name="Almeida L.G."/>
            <person name="Vasconcelos A.T."/>
            <person name="Perreira-Neves A."/>
            <person name="Rosa I.A."/>
            <person name="Tasca T."/>
            <person name="Bogo M.R."/>
            <person name="de Souza W."/>
        </authorList>
    </citation>
    <scope>NUCLEOTIDE SEQUENCE [LARGE SCALE GENOMIC DNA]</scope>
    <source>
        <strain evidence="5">K</strain>
    </source>
</reference>
<dbReference type="InterPro" id="IPR050629">
    <property type="entry name" value="STE20/SPS1-PAK"/>
</dbReference>
<dbReference type="GO" id="GO:0005737">
    <property type="term" value="C:cytoplasm"/>
    <property type="evidence" value="ECO:0007669"/>
    <property type="project" value="TreeGrafter"/>
</dbReference>
<dbReference type="GeneID" id="94831897"/>
<dbReference type="Proteomes" id="UP000179807">
    <property type="component" value="Unassembled WGS sequence"/>
</dbReference>
<evidence type="ECO:0000313" key="5">
    <source>
        <dbReference type="EMBL" id="OHT16192.1"/>
    </source>
</evidence>
<dbReference type="PROSITE" id="PS50011">
    <property type="entry name" value="PROTEIN_KINASE_DOM"/>
    <property type="match status" value="1"/>
</dbReference>
<dbReference type="InterPro" id="IPR000719">
    <property type="entry name" value="Prot_kinase_dom"/>
</dbReference>
<keyword evidence="2" id="KW-0067">ATP-binding</keyword>
<proteinExistence type="predicted"/>
<dbReference type="VEuPathDB" id="TrichDB:TRFO_13345"/>
<evidence type="ECO:0000256" key="2">
    <source>
        <dbReference type="ARBA" id="ARBA00022840"/>
    </source>
</evidence>
<feature type="region of interest" description="Disordered" evidence="3">
    <location>
        <begin position="292"/>
        <end position="343"/>
    </location>
</feature>
<dbReference type="InterPro" id="IPR011009">
    <property type="entry name" value="Kinase-like_dom_sf"/>
</dbReference>
<dbReference type="SMART" id="SM00220">
    <property type="entry name" value="S_TKc"/>
    <property type="match status" value="1"/>
</dbReference>
<sequence>MNSETKYTRDDFNLLELSGEGSYGKVYKAFDKKNQRIVAIKVFELATDDWLPLLTEVNLVIDLKHESIVNYFGWFFEEQYLWLVMEYCECSLSDVLDCCGTEDKDGTSHGLTEMQVSAVCRGLLEGLVYVHSKKRIHRDIKAGNILVTSDGKVKLCDFGVSAQLDEFYHETNTTIGSPLWMAPEVISSSGHTTKADIWSFGITALELLEGRAPNFFLPINTLMFRIVSAPPPQAPEWASEAFKKFVGRALVKDPKLRPTAEELLADPFIQMCGGRSQEILRDMVADFRLALEEEEEEEESEDEISEKQPKPKPYPSSKSTATSTIVRSENKPAASAMPPPISKKKEELDGIANAGLGQSDAKTLSASVKLRSIRRRSSIFTERKQSNPQNTAIQASKSEDKKGNVVMRPADVDDLESSDDELSDIYADNTFKALSNEAASSILYGQGTFVVNQGTFIVNHDYDETDNNSGTFVVNNTEDNSGTFVVNNGTFVVNNSGTFVENSGTFVNNGTFVANNGTFVANDGTMVVNNGAKEKHSGLTGWNLQFLNHQTKRIQKAQKRKFNNFGDNDLDVMLKSVRNVALTELKLGKDPKVIKANYDEVRNGIIQELRRRNKEIPDDYQILEV</sequence>
<dbReference type="AlphaFoldDB" id="A0A1J4KZA3"/>
<dbReference type="GO" id="GO:0005524">
    <property type="term" value="F:ATP binding"/>
    <property type="evidence" value="ECO:0007669"/>
    <property type="project" value="UniProtKB-KW"/>
</dbReference>
<gene>
    <name evidence="5" type="ORF">TRFO_13345</name>
</gene>
<dbReference type="Pfam" id="PF00069">
    <property type="entry name" value="Pkinase"/>
    <property type="match status" value="1"/>
</dbReference>
<accession>A0A1J4KZA3</accession>
<keyword evidence="6" id="KW-1185">Reference proteome</keyword>
<dbReference type="PANTHER" id="PTHR48012">
    <property type="entry name" value="STERILE20-LIKE KINASE, ISOFORM B-RELATED"/>
    <property type="match status" value="1"/>
</dbReference>
<dbReference type="EMBL" id="MLAK01000134">
    <property type="protein sequence ID" value="OHT16192.1"/>
    <property type="molecule type" value="Genomic_DNA"/>
</dbReference>
<dbReference type="GO" id="GO:0004674">
    <property type="term" value="F:protein serine/threonine kinase activity"/>
    <property type="evidence" value="ECO:0007669"/>
    <property type="project" value="TreeGrafter"/>
</dbReference>
<dbReference type="RefSeq" id="XP_068369328.1">
    <property type="nucleotide sequence ID" value="XM_068497193.1"/>
</dbReference>
<dbReference type="InterPro" id="IPR011050">
    <property type="entry name" value="Pectin_lyase_fold/virulence"/>
</dbReference>
<evidence type="ECO:0000256" key="1">
    <source>
        <dbReference type="ARBA" id="ARBA00022741"/>
    </source>
</evidence>
<evidence type="ECO:0000313" key="6">
    <source>
        <dbReference type="Proteomes" id="UP000179807"/>
    </source>
</evidence>
<organism evidence="5 6">
    <name type="scientific">Tritrichomonas foetus</name>
    <dbReference type="NCBI Taxonomy" id="1144522"/>
    <lineage>
        <taxon>Eukaryota</taxon>
        <taxon>Metamonada</taxon>
        <taxon>Parabasalia</taxon>
        <taxon>Tritrichomonadida</taxon>
        <taxon>Tritrichomonadidae</taxon>
        <taxon>Tritrichomonas</taxon>
    </lineage>
</organism>
<dbReference type="PANTHER" id="PTHR48012:SF2">
    <property type="entry name" value="STERILE20-LIKE KINASE, ISOFORM B"/>
    <property type="match status" value="1"/>
</dbReference>